<protein>
    <submittedName>
        <fullName evidence="2">Uncharacterized protein</fullName>
    </submittedName>
</protein>
<dbReference type="Proteomes" id="UP001345827">
    <property type="component" value="Unassembled WGS sequence"/>
</dbReference>
<accession>A0AAV9QHX3</accession>
<feature type="transmembrane region" description="Helical" evidence="1">
    <location>
        <begin position="21"/>
        <end position="42"/>
    </location>
</feature>
<keyword evidence="1" id="KW-0812">Transmembrane</keyword>
<dbReference type="EMBL" id="JAXLQG010000002">
    <property type="protein sequence ID" value="KAK5543661.1"/>
    <property type="molecule type" value="Genomic_DNA"/>
</dbReference>
<proteinExistence type="predicted"/>
<evidence type="ECO:0000313" key="2">
    <source>
        <dbReference type="EMBL" id="KAK5543661.1"/>
    </source>
</evidence>
<comment type="caution">
    <text evidence="2">The sequence shown here is derived from an EMBL/GenBank/DDBJ whole genome shotgun (WGS) entry which is preliminary data.</text>
</comment>
<gene>
    <name evidence="2" type="ORF">LTR25_001275</name>
</gene>
<keyword evidence="3" id="KW-1185">Reference proteome</keyword>
<keyword evidence="1" id="KW-0472">Membrane</keyword>
<organism evidence="2 3">
    <name type="scientific">Vermiconidia calcicola</name>
    <dbReference type="NCBI Taxonomy" id="1690605"/>
    <lineage>
        <taxon>Eukaryota</taxon>
        <taxon>Fungi</taxon>
        <taxon>Dikarya</taxon>
        <taxon>Ascomycota</taxon>
        <taxon>Pezizomycotina</taxon>
        <taxon>Dothideomycetes</taxon>
        <taxon>Dothideomycetidae</taxon>
        <taxon>Mycosphaerellales</taxon>
        <taxon>Extremaceae</taxon>
        <taxon>Vermiconidia</taxon>
    </lineage>
</organism>
<evidence type="ECO:0000313" key="3">
    <source>
        <dbReference type="Proteomes" id="UP001345827"/>
    </source>
</evidence>
<sequence length="58" mass="6131">MAKTTWLRGKFRLNRPFTQNFLVGCTLFCLPGIYLALTGLGAGGGRPSSQAVASEANA</sequence>
<dbReference type="AlphaFoldDB" id="A0AAV9QHX3"/>
<name>A0AAV9QHX3_9PEZI</name>
<reference evidence="2 3" key="1">
    <citation type="submission" date="2023-06" db="EMBL/GenBank/DDBJ databases">
        <title>Black Yeasts Isolated from many extreme environments.</title>
        <authorList>
            <person name="Coleine C."/>
            <person name="Stajich J.E."/>
            <person name="Selbmann L."/>
        </authorList>
    </citation>
    <scope>NUCLEOTIDE SEQUENCE [LARGE SCALE GENOMIC DNA]</scope>
    <source>
        <strain evidence="2 3">CCFEE 5887</strain>
    </source>
</reference>
<keyword evidence="1" id="KW-1133">Transmembrane helix</keyword>
<evidence type="ECO:0000256" key="1">
    <source>
        <dbReference type="SAM" id="Phobius"/>
    </source>
</evidence>